<name>A0A2D6M203_9ARCH</name>
<protein>
    <submittedName>
        <fullName evidence="1">Uncharacterized protein</fullName>
    </submittedName>
</protein>
<evidence type="ECO:0000313" key="2">
    <source>
        <dbReference type="Proteomes" id="UP000226592"/>
    </source>
</evidence>
<evidence type="ECO:0000313" key="1">
    <source>
        <dbReference type="EMBL" id="MAG22426.1"/>
    </source>
</evidence>
<dbReference type="AlphaFoldDB" id="A0A2D6M203"/>
<proteinExistence type="predicted"/>
<sequence>MVAPSLSIKEAITIKQIHDEKELVESLTCDELSALKKRSERKKAYKNLKNLVEDELQEKMCEVLE</sequence>
<dbReference type="EMBL" id="NZBU01000012">
    <property type="protein sequence ID" value="MAG22426.1"/>
    <property type="molecule type" value="Genomic_DNA"/>
</dbReference>
<comment type="caution">
    <text evidence="1">The sequence shown here is derived from an EMBL/GenBank/DDBJ whole genome shotgun (WGS) entry which is preliminary data.</text>
</comment>
<organism evidence="1 2">
    <name type="scientific">Candidatus Iainarchaeum sp</name>
    <dbReference type="NCBI Taxonomy" id="3101447"/>
    <lineage>
        <taxon>Archaea</taxon>
        <taxon>Candidatus Iainarchaeota</taxon>
        <taxon>Candidatus Iainarchaeia</taxon>
        <taxon>Candidatus Iainarchaeales</taxon>
        <taxon>Candidatus Iainarchaeaceae</taxon>
        <taxon>Candidatus Iainarchaeum</taxon>
    </lineage>
</organism>
<accession>A0A2D6M203</accession>
<reference evidence="2" key="1">
    <citation type="submission" date="2017-09" db="EMBL/GenBank/DDBJ databases">
        <title>The Reconstruction of 2,631 Draft Metagenome-Assembled Genomes from the Global Oceans.</title>
        <authorList>
            <person name="Tully B.J."/>
            <person name="Graham E.D."/>
            <person name="Heidelberg J.F."/>
        </authorList>
    </citation>
    <scope>NUCLEOTIDE SEQUENCE [LARGE SCALE GENOMIC DNA]</scope>
</reference>
<dbReference type="Proteomes" id="UP000226592">
    <property type="component" value="Unassembled WGS sequence"/>
</dbReference>
<gene>
    <name evidence="1" type="ORF">CL943_03955</name>
</gene>